<comment type="similarity">
    <text evidence="1 2">Belongs to the enoyl-CoA hydratase/isomerase family.</text>
</comment>
<keyword evidence="4" id="KW-1185">Reference proteome</keyword>
<dbReference type="PANTHER" id="PTHR42964">
    <property type="entry name" value="ENOYL-COA HYDRATASE"/>
    <property type="match status" value="1"/>
</dbReference>
<dbReference type="InterPro" id="IPR001753">
    <property type="entry name" value="Enoyl-CoA_hydra/iso"/>
</dbReference>
<dbReference type="RefSeq" id="WP_136556646.1">
    <property type="nucleotide sequence ID" value="NZ_STGT01000001.1"/>
</dbReference>
<dbReference type="Gene3D" id="3.90.226.10">
    <property type="entry name" value="2-enoyl-CoA Hydratase, Chain A, domain 1"/>
    <property type="match status" value="1"/>
</dbReference>
<reference evidence="3 4" key="1">
    <citation type="submission" date="2019-04" db="EMBL/GenBank/DDBJ databases">
        <title>Genome sequence of strain 7209-2.</title>
        <authorList>
            <person name="Gao J."/>
            <person name="Sun J."/>
        </authorList>
    </citation>
    <scope>NUCLEOTIDE SEQUENCE [LARGE SCALE GENOMIC DNA]</scope>
    <source>
        <strain evidence="3 4">7209-2</strain>
    </source>
</reference>
<dbReference type="CDD" id="cd06558">
    <property type="entry name" value="crotonase-like"/>
    <property type="match status" value="1"/>
</dbReference>
<dbReference type="SUPFAM" id="SSF52096">
    <property type="entry name" value="ClpP/crotonase"/>
    <property type="match status" value="1"/>
</dbReference>
<accession>A0ABY2R021</accession>
<proteinExistence type="inferred from homology"/>
<name>A0ABY2R021_9HYPH</name>
<dbReference type="PROSITE" id="PS00166">
    <property type="entry name" value="ENOYL_COA_HYDRATASE"/>
    <property type="match status" value="1"/>
</dbReference>
<protein>
    <submittedName>
        <fullName evidence="3">p-hydroxycinnamoyl CoA hydratase/lyase</fullName>
        <ecNumber evidence="3">4.1.2.41</ecNumber>
        <ecNumber evidence="3">4.2.1.101</ecNumber>
    </submittedName>
</protein>
<dbReference type="EC" id="4.1.2.41" evidence="3"/>
<evidence type="ECO:0000256" key="2">
    <source>
        <dbReference type="RuleBase" id="RU003707"/>
    </source>
</evidence>
<dbReference type="EC" id="4.2.1.101" evidence="3"/>
<evidence type="ECO:0000313" key="3">
    <source>
        <dbReference type="EMBL" id="THV17028.1"/>
    </source>
</evidence>
<dbReference type="GO" id="GO:0016829">
    <property type="term" value="F:lyase activity"/>
    <property type="evidence" value="ECO:0007669"/>
    <property type="project" value="UniProtKB-KW"/>
</dbReference>
<dbReference type="Gene3D" id="6.10.250.2850">
    <property type="match status" value="1"/>
</dbReference>
<evidence type="ECO:0000313" key="4">
    <source>
        <dbReference type="Proteomes" id="UP000309667"/>
    </source>
</evidence>
<dbReference type="EMBL" id="STGT01000001">
    <property type="protein sequence ID" value="THV17028.1"/>
    <property type="molecule type" value="Genomic_DNA"/>
</dbReference>
<comment type="caution">
    <text evidence="3">The sequence shown here is derived from an EMBL/GenBank/DDBJ whole genome shotgun (WGS) entry which is preliminary data.</text>
</comment>
<dbReference type="InterPro" id="IPR029045">
    <property type="entry name" value="ClpP/crotonase-like_dom_sf"/>
</dbReference>
<dbReference type="NCBIfam" id="NF006588">
    <property type="entry name" value="PRK09120.1"/>
    <property type="match status" value="1"/>
</dbReference>
<dbReference type="InterPro" id="IPR051683">
    <property type="entry name" value="Enoyl-CoA_Hydratase/Isomerase"/>
</dbReference>
<keyword evidence="3" id="KW-0456">Lyase</keyword>
<dbReference type="PANTHER" id="PTHR42964:SF1">
    <property type="entry name" value="POLYKETIDE BIOSYNTHESIS ENOYL-COA HYDRATASE PKSH-RELATED"/>
    <property type="match status" value="1"/>
</dbReference>
<dbReference type="Proteomes" id="UP000309667">
    <property type="component" value="Unassembled WGS sequence"/>
</dbReference>
<dbReference type="InterPro" id="IPR018376">
    <property type="entry name" value="Enoyl-CoA_hyd/isom_CS"/>
</dbReference>
<organism evidence="3 4">
    <name type="scientific">Rhizobium rhizophilum</name>
    <dbReference type="NCBI Taxonomy" id="1850373"/>
    <lineage>
        <taxon>Bacteria</taxon>
        <taxon>Pseudomonadati</taxon>
        <taxon>Pseudomonadota</taxon>
        <taxon>Alphaproteobacteria</taxon>
        <taxon>Hyphomicrobiales</taxon>
        <taxon>Rhizobiaceae</taxon>
        <taxon>Rhizobium/Agrobacterium group</taxon>
        <taxon>Rhizobium</taxon>
    </lineage>
</organism>
<gene>
    <name evidence="3" type="ORF">E9677_03250</name>
</gene>
<evidence type="ECO:0000256" key="1">
    <source>
        <dbReference type="ARBA" id="ARBA00005254"/>
    </source>
</evidence>
<sequence length="275" mass="30880">MTETNTTPDPVLVEFDNGIAFVTLNRPEKRNAMNPKLNMRMLEVLDELEADDRCGVLVLRGAGQSWSAGMDLKEYFRENDGKGRAAVLKSRRQSGGWWNRLMYFEKPTIAMVNGWCFGGAFTPLVSCDLAIAADEATFGLSEINWGILPGGNVTRAVAEVMNHRDSLYYIMTGETFGGQKAREMGLVNESVPLVDLETRVRALCASLLEKNPTVLKAAKDTFKRVRNMPWEQADDYIYAKLEQMLFLDKSNGRAEGLKQFLDDKTYRPGLGAYKR</sequence>
<dbReference type="Pfam" id="PF00378">
    <property type="entry name" value="ECH_1"/>
    <property type="match status" value="1"/>
</dbReference>